<feature type="domain" description="Carbohydrate kinase PfkB" evidence="4">
    <location>
        <begin position="2"/>
        <end position="292"/>
    </location>
</feature>
<gene>
    <name evidence="5" type="ORF">C447_05278</name>
</gene>
<accession>M0M282</accession>
<organism evidence="5 6">
    <name type="scientific">Halococcus hamelinensis 100A6</name>
    <dbReference type="NCBI Taxonomy" id="1132509"/>
    <lineage>
        <taxon>Archaea</taxon>
        <taxon>Methanobacteriati</taxon>
        <taxon>Methanobacteriota</taxon>
        <taxon>Stenosarchaea group</taxon>
        <taxon>Halobacteria</taxon>
        <taxon>Halobacteriales</taxon>
        <taxon>Halococcaceae</taxon>
        <taxon>Halococcus</taxon>
    </lineage>
</organism>
<comment type="caution">
    <text evidence="5">The sequence shown here is derived from an EMBL/GenBank/DDBJ whole genome shotgun (WGS) entry which is preliminary data.</text>
</comment>
<dbReference type="EMBL" id="AOMB01000014">
    <property type="protein sequence ID" value="EMA39937.1"/>
    <property type="molecule type" value="Genomic_DNA"/>
</dbReference>
<reference evidence="5 6" key="1">
    <citation type="journal article" date="2014" name="PLoS Genet.">
        <title>Phylogenetically driven sequencing of extremely halophilic archaea reveals strategies for static and dynamic osmo-response.</title>
        <authorList>
            <person name="Becker E.A."/>
            <person name="Seitzer P.M."/>
            <person name="Tritt A."/>
            <person name="Larsen D."/>
            <person name="Krusor M."/>
            <person name="Yao A.I."/>
            <person name="Wu D."/>
            <person name="Madern D."/>
            <person name="Eisen J.A."/>
            <person name="Darling A.E."/>
            <person name="Facciotti M.T."/>
        </authorList>
    </citation>
    <scope>NUCLEOTIDE SEQUENCE [LARGE SCALE GENOMIC DNA]</scope>
    <source>
        <strain evidence="5 6">100A6</strain>
    </source>
</reference>
<dbReference type="Gene3D" id="3.40.1190.20">
    <property type="match status" value="1"/>
</dbReference>
<evidence type="ECO:0000256" key="2">
    <source>
        <dbReference type="ARBA" id="ARBA00022679"/>
    </source>
</evidence>
<dbReference type="RefSeq" id="WP_007691604.1">
    <property type="nucleotide sequence ID" value="NZ_AOMB01000014.1"/>
</dbReference>
<keyword evidence="2" id="KW-0808">Transferase</keyword>
<dbReference type="InterPro" id="IPR029056">
    <property type="entry name" value="Ribokinase-like"/>
</dbReference>
<dbReference type="CDD" id="cd01166">
    <property type="entry name" value="KdgK"/>
    <property type="match status" value="1"/>
</dbReference>
<dbReference type="eggNOG" id="arCOG00014">
    <property type="taxonomic scope" value="Archaea"/>
</dbReference>
<dbReference type="PANTHER" id="PTHR43320:SF2">
    <property type="entry name" value="2-DEHYDRO-3-DEOXYGLUCONOKINASE_2-DEHYDRO-3-DEOXYGALACTONOKINASE"/>
    <property type="match status" value="1"/>
</dbReference>
<dbReference type="PATRIC" id="fig|1132509.6.peg.1213"/>
<comment type="similarity">
    <text evidence="1">Belongs to the carbohydrate kinase PfkB family.</text>
</comment>
<protein>
    <submittedName>
        <fullName evidence="5">PfkB domain-containing protein</fullName>
    </submittedName>
</protein>
<dbReference type="PANTHER" id="PTHR43320">
    <property type="entry name" value="SUGAR KINASE"/>
    <property type="match status" value="1"/>
</dbReference>
<dbReference type="GO" id="GO:0016301">
    <property type="term" value="F:kinase activity"/>
    <property type="evidence" value="ECO:0007669"/>
    <property type="project" value="UniProtKB-KW"/>
</dbReference>
<evidence type="ECO:0000256" key="1">
    <source>
        <dbReference type="ARBA" id="ARBA00010688"/>
    </source>
</evidence>
<proteinExistence type="inferred from homology"/>
<dbReference type="InterPro" id="IPR052700">
    <property type="entry name" value="Carb_kinase_PfkB-like"/>
</dbReference>
<dbReference type="SUPFAM" id="SSF53613">
    <property type="entry name" value="Ribokinase-like"/>
    <property type="match status" value="1"/>
</dbReference>
<dbReference type="OrthoDB" id="96179at2157"/>
<evidence type="ECO:0000256" key="3">
    <source>
        <dbReference type="ARBA" id="ARBA00022777"/>
    </source>
</evidence>
<keyword evidence="3" id="KW-0418">Kinase</keyword>
<evidence type="ECO:0000259" key="4">
    <source>
        <dbReference type="Pfam" id="PF00294"/>
    </source>
</evidence>
<evidence type="ECO:0000313" key="6">
    <source>
        <dbReference type="Proteomes" id="UP000011566"/>
    </source>
</evidence>
<evidence type="ECO:0000313" key="5">
    <source>
        <dbReference type="EMBL" id="EMA39937.1"/>
    </source>
</evidence>
<name>M0M282_9EURY</name>
<sequence>MADLLALGVSVLELTPPEHRRLETAERFAAGVAGPESNTTIAASRLGADAAWVSKLPGNPLGRRVAGALRRHGVETAVSWAETGRQGLAFTERAGDPRGGMTLHDRNAPVASMQPADLPATATERASMVLTSGATATLSETLTETTRTVFEECAAGETTTVCSLSRPRVVESGSVCEALSPLLAATDVLLTTEAGAAAFVDRATPTETAHALAAGHGFETVVLVRADLGAVVWHDNRVDDHDVPATDAVDDRGAFDALCGGFLARRIAGESPDRALAAGVACGALARTVAGPVPTVDPAAVERCADSMDGSTVE</sequence>
<dbReference type="Pfam" id="PF00294">
    <property type="entry name" value="PfkB"/>
    <property type="match status" value="1"/>
</dbReference>
<dbReference type="Proteomes" id="UP000011566">
    <property type="component" value="Unassembled WGS sequence"/>
</dbReference>
<dbReference type="InterPro" id="IPR011611">
    <property type="entry name" value="PfkB_dom"/>
</dbReference>
<keyword evidence="6" id="KW-1185">Reference proteome</keyword>
<dbReference type="AlphaFoldDB" id="M0M282"/>